<organism evidence="4 7">
    <name type="scientific">Myxococcus virescens</name>
    <dbReference type="NCBI Taxonomy" id="83456"/>
    <lineage>
        <taxon>Bacteria</taxon>
        <taxon>Pseudomonadati</taxon>
        <taxon>Myxococcota</taxon>
        <taxon>Myxococcia</taxon>
        <taxon>Myxococcales</taxon>
        <taxon>Cystobacterineae</taxon>
        <taxon>Myxococcaceae</taxon>
        <taxon>Myxococcus</taxon>
    </lineage>
</organism>
<dbReference type="AlphaFoldDB" id="A0A511HM97"/>
<dbReference type="EMBL" id="BJVY01000053">
    <property type="protein sequence ID" value="GEL74731.1"/>
    <property type="molecule type" value="Genomic_DNA"/>
</dbReference>
<keyword evidence="1" id="KW-0051">Antiviral defense</keyword>
<dbReference type="InterPro" id="IPR005537">
    <property type="entry name" value="RAMP_III_fam"/>
</dbReference>
<dbReference type="RefSeq" id="WP_090495608.1">
    <property type="nucleotide sequence ID" value="NZ_BJVY01000053.1"/>
</dbReference>
<protein>
    <submittedName>
        <fullName evidence="5">CRISPR-associated protein, Cmr1 family</fullName>
    </submittedName>
    <submittedName>
        <fullName evidence="4">Type III-B CRISPR module RAMP protein Cmr1</fullName>
    </submittedName>
</protein>
<accession>A0A511HM97</accession>
<dbReference type="Pfam" id="PF03787">
    <property type="entry name" value="RAMPs"/>
    <property type="match status" value="1"/>
</dbReference>
<dbReference type="GO" id="GO:0051607">
    <property type="term" value="P:defense response to virus"/>
    <property type="evidence" value="ECO:0007669"/>
    <property type="project" value="UniProtKB-KW"/>
</dbReference>
<evidence type="ECO:0000259" key="3">
    <source>
        <dbReference type="Pfam" id="PF03787"/>
    </source>
</evidence>
<comment type="caution">
    <text evidence="4">The sequence shown here is derived from an EMBL/GenBank/DDBJ whole genome shotgun (WGS) entry which is preliminary data.</text>
</comment>
<evidence type="ECO:0000313" key="7">
    <source>
        <dbReference type="Proteomes" id="UP000321224"/>
    </source>
</evidence>
<evidence type="ECO:0000313" key="4">
    <source>
        <dbReference type="EMBL" id="GEL74731.1"/>
    </source>
</evidence>
<gene>
    <name evidence="4" type="ORF">MVI01_65150</name>
    <name evidence="5" type="ORF">SAMN04488504_1257</name>
</gene>
<reference evidence="4 7" key="2">
    <citation type="submission" date="2019-07" db="EMBL/GenBank/DDBJ databases">
        <title>Whole genome shotgun sequence of Myxococcus virescens NBRC 100334.</title>
        <authorList>
            <person name="Hosoyama A."/>
            <person name="Uohara A."/>
            <person name="Ohji S."/>
            <person name="Ichikawa N."/>
        </authorList>
    </citation>
    <scope>NUCLEOTIDE SEQUENCE [LARGE SCALE GENOMIC DNA]</scope>
    <source>
        <strain evidence="4 7">NBRC 100334</strain>
    </source>
</reference>
<dbReference type="Proteomes" id="UP000198717">
    <property type="component" value="Unassembled WGS sequence"/>
</dbReference>
<keyword evidence="6" id="KW-1185">Reference proteome</keyword>
<evidence type="ECO:0000313" key="5">
    <source>
        <dbReference type="EMBL" id="SDF23137.1"/>
    </source>
</evidence>
<dbReference type="Proteomes" id="UP000321224">
    <property type="component" value="Unassembled WGS sequence"/>
</dbReference>
<feature type="domain" description="CRISPR type III-associated protein" evidence="3">
    <location>
        <begin position="34"/>
        <end position="209"/>
    </location>
</feature>
<name>A0A511HM97_9BACT</name>
<evidence type="ECO:0000256" key="2">
    <source>
        <dbReference type="SAM" id="MobiDB-lite"/>
    </source>
</evidence>
<dbReference type="EMBL" id="FNAJ01000025">
    <property type="protein sequence ID" value="SDF23137.1"/>
    <property type="molecule type" value="Genomic_DNA"/>
</dbReference>
<reference evidence="5 6" key="1">
    <citation type="submission" date="2016-10" db="EMBL/GenBank/DDBJ databases">
        <authorList>
            <person name="Varghese N."/>
            <person name="Submissions S."/>
        </authorList>
    </citation>
    <scope>NUCLEOTIDE SEQUENCE [LARGE SCALE GENOMIC DNA]</scope>
    <source>
        <strain evidence="5 6">DSM 2260</strain>
    </source>
</reference>
<evidence type="ECO:0000313" key="6">
    <source>
        <dbReference type="Proteomes" id="UP000198717"/>
    </source>
</evidence>
<evidence type="ECO:0000256" key="1">
    <source>
        <dbReference type="ARBA" id="ARBA00023118"/>
    </source>
</evidence>
<sequence length="494" mass="54746">MPSLDLPEPPSIEASHLRRRSASAPRLESFSLALKTFTPILGGGPVARSPELPSVDIIRVPTMRGHLRFWWRALYGHAYVMRGASGAEELALRERQLWGGMGRASKVKGPTGAPEGAVRSLVELRVTEVQPAGADTGKIDLGAPPAYALWPARNGKEEADVPRWKPGLRFNLEVTAPEGDAMAQVRNAVRAWILFGGYGSRGRRGCGSVCLEPSAPDIAQWLPASADRASLRRLFGDVPLFAPELAEHPCDMPLLRGAHLLRGDANTRQRDGEKAWLAALGWLRDFRQGTQPVFSGSADLLGVARSPGEGKRAGRSNWPEADKIRRFARPSRQSRRAGNAYPDVHAPRPQHSATPAWPRAGFGLPIVFHFQQKRREGGDYQPKEPDDVQLQWARQVGTRWEQMDRLASPLIVKALPLADGRFEPIALWLERGTPSGGHVVMTQFKESDPRTRVPFARAFRAQDDQPLFKSLQRADNLRDAFFLWLKETRKAQEA</sequence>
<proteinExistence type="predicted"/>
<feature type="region of interest" description="Disordered" evidence="2">
    <location>
        <begin position="328"/>
        <end position="356"/>
    </location>
</feature>